<evidence type="ECO:0000313" key="4">
    <source>
        <dbReference type="Proteomes" id="UP000315112"/>
    </source>
</evidence>
<evidence type="ECO:0000313" key="5">
    <source>
        <dbReference type="Proteomes" id="UP000437862"/>
    </source>
</evidence>
<accession>A0A562PNT8</accession>
<evidence type="ECO:0000313" key="2">
    <source>
        <dbReference type="EMBL" id="QGZ40635.1"/>
    </source>
</evidence>
<reference evidence="3" key="2">
    <citation type="submission" date="2019-07" db="EMBL/GenBank/DDBJ databases">
        <authorList>
            <person name="Whitman W."/>
            <person name="Huntemann M."/>
            <person name="Clum A."/>
            <person name="Pillay M."/>
            <person name="Palaniappan K."/>
            <person name="Varghese N."/>
            <person name="Mikhailova N."/>
            <person name="Stamatis D."/>
            <person name="Reddy T."/>
            <person name="Daum C."/>
            <person name="Shapiro N."/>
            <person name="Ivanova N."/>
            <person name="Kyrpides N."/>
            <person name="Woyke T."/>
        </authorList>
    </citation>
    <scope>NUCLEOTIDE SEQUENCE</scope>
    <source>
        <strain evidence="3">CGMCC 1.10685</strain>
    </source>
</reference>
<dbReference type="EMBL" id="VLKW01000006">
    <property type="protein sequence ID" value="TWI46087.1"/>
    <property type="molecule type" value="Genomic_DNA"/>
</dbReference>
<sequence>MIGRDRREQGTAAIEMVLVLVFGMVLLAGMVLFGRLTMHMIALEKAIGNTTRIVATLPRPMLTAENADLTMPALGARLVRDATLSAGLDIQPRASSIGVLCEEMYCGTGVATTMVSVSTNISFTDTVFRNAYTATIMPASGSLPLSFKYSELCAIPFTVAP</sequence>
<keyword evidence="5" id="KW-1185">Reference proteome</keyword>
<dbReference type="Proteomes" id="UP000315112">
    <property type="component" value="Unassembled WGS sequence"/>
</dbReference>
<dbReference type="RefSeq" id="WP_145877324.1">
    <property type="nucleotide sequence ID" value="NZ_CP046904.1"/>
</dbReference>
<feature type="transmembrane region" description="Helical" evidence="1">
    <location>
        <begin position="12"/>
        <end position="33"/>
    </location>
</feature>
<dbReference type="AlphaFoldDB" id="A0A562PNT8"/>
<evidence type="ECO:0000256" key="1">
    <source>
        <dbReference type="SAM" id="Phobius"/>
    </source>
</evidence>
<keyword evidence="1" id="KW-0472">Membrane</keyword>
<dbReference type="EMBL" id="CP046904">
    <property type="protein sequence ID" value="QGZ40635.1"/>
    <property type="molecule type" value="Genomic_DNA"/>
</dbReference>
<dbReference type="OrthoDB" id="8759627at2"/>
<proteinExistence type="predicted"/>
<organism evidence="3 4">
    <name type="scientific">Pseudoduganella flava</name>
    <dbReference type="NCBI Taxonomy" id="871742"/>
    <lineage>
        <taxon>Bacteria</taxon>
        <taxon>Pseudomonadati</taxon>
        <taxon>Pseudomonadota</taxon>
        <taxon>Betaproteobacteria</taxon>
        <taxon>Burkholderiales</taxon>
        <taxon>Oxalobacteraceae</taxon>
        <taxon>Telluria group</taxon>
        <taxon>Pseudoduganella</taxon>
    </lineage>
</organism>
<reference evidence="3 4" key="1">
    <citation type="journal article" date="2015" name="Stand. Genomic Sci.">
        <title>Genomic Encyclopedia of Bacterial and Archaeal Type Strains, Phase III: the genomes of soil and plant-associated and newly described type strains.</title>
        <authorList>
            <person name="Whitman W.B."/>
            <person name="Woyke T."/>
            <person name="Klenk H.P."/>
            <person name="Zhou Y."/>
            <person name="Lilburn T.G."/>
            <person name="Beck B.J."/>
            <person name="De Vos P."/>
            <person name="Vandamme P."/>
            <person name="Eisen J.A."/>
            <person name="Garrity G."/>
            <person name="Hugenholtz P."/>
            <person name="Kyrpides N.C."/>
        </authorList>
    </citation>
    <scope>NUCLEOTIDE SEQUENCE [LARGE SCALE GENOMIC DNA]</scope>
    <source>
        <strain evidence="3 4">CGMCC 1.10685</strain>
    </source>
</reference>
<protein>
    <recommendedName>
        <fullName evidence="6">Pilus assembly protein</fullName>
    </recommendedName>
</protein>
<name>A0A562PNT8_9BURK</name>
<keyword evidence="1" id="KW-1133">Transmembrane helix</keyword>
<reference evidence="2 5" key="3">
    <citation type="submission" date="2019-12" db="EMBL/GenBank/DDBJ databases">
        <title>Draft Genome Sequences of Six Type Strains of the Genus Massilia.</title>
        <authorList>
            <person name="Miess H."/>
            <person name="Frediansyah A."/>
            <person name="Goeker M."/>
            <person name="Gross H."/>
        </authorList>
    </citation>
    <scope>NUCLEOTIDE SEQUENCE [LARGE SCALE GENOMIC DNA]</scope>
    <source>
        <strain evidence="2 5">DSM 26639</strain>
    </source>
</reference>
<evidence type="ECO:0000313" key="3">
    <source>
        <dbReference type="EMBL" id="TWI46087.1"/>
    </source>
</evidence>
<keyword evidence="1" id="KW-0812">Transmembrane</keyword>
<evidence type="ECO:0008006" key="6">
    <source>
        <dbReference type="Google" id="ProtNLM"/>
    </source>
</evidence>
<gene>
    <name evidence="2" type="ORF">GO485_17255</name>
    <name evidence="3" type="ORF">IP92_03520</name>
</gene>
<dbReference type="Proteomes" id="UP000437862">
    <property type="component" value="Chromosome"/>
</dbReference>